<evidence type="ECO:0000313" key="2">
    <source>
        <dbReference type="EMBL" id="SKA10579.1"/>
    </source>
</evidence>
<name>A0A1T4R3N3_9ACTN</name>
<proteinExistence type="predicted"/>
<reference evidence="2 3" key="1">
    <citation type="submission" date="2017-02" db="EMBL/GenBank/DDBJ databases">
        <authorList>
            <person name="Peterson S.W."/>
        </authorList>
    </citation>
    <scope>NUCLEOTIDE SEQUENCE [LARGE SCALE GENOMIC DNA]</scope>
    <source>
        <strain evidence="2 3">DSM 45154</strain>
    </source>
</reference>
<dbReference type="AlphaFoldDB" id="A0A1T4R3N3"/>
<evidence type="ECO:0000256" key="1">
    <source>
        <dbReference type="SAM" id="Phobius"/>
    </source>
</evidence>
<dbReference type="RefSeq" id="WP_078761811.1">
    <property type="nucleotide sequence ID" value="NZ_FUWS01000006.1"/>
</dbReference>
<dbReference type="OrthoDB" id="7365954at2"/>
<keyword evidence="3" id="KW-1185">Reference proteome</keyword>
<organism evidence="2 3">
    <name type="scientific">Marinactinospora thermotolerans DSM 45154</name>
    <dbReference type="NCBI Taxonomy" id="1122192"/>
    <lineage>
        <taxon>Bacteria</taxon>
        <taxon>Bacillati</taxon>
        <taxon>Actinomycetota</taxon>
        <taxon>Actinomycetes</taxon>
        <taxon>Streptosporangiales</taxon>
        <taxon>Nocardiopsidaceae</taxon>
        <taxon>Marinactinospora</taxon>
    </lineage>
</organism>
<evidence type="ECO:0000313" key="3">
    <source>
        <dbReference type="Proteomes" id="UP000190637"/>
    </source>
</evidence>
<dbReference type="Proteomes" id="UP000190637">
    <property type="component" value="Unassembled WGS sequence"/>
</dbReference>
<keyword evidence="1" id="KW-1133">Transmembrane helix</keyword>
<sequence>MRKRNVAADVTAGMLLSNAMPHLIMGVAGKRMLTPGRPDSSPTRNLVWAGLNLVGGALLLGVTGWGTASQEEAERRMVAVAAGMLLKDLSGLGYELTLGPGRAALRRGRH</sequence>
<keyword evidence="1" id="KW-0812">Transmembrane</keyword>
<keyword evidence="1" id="KW-0472">Membrane</keyword>
<feature type="transmembrane region" description="Helical" evidence="1">
    <location>
        <begin position="46"/>
        <end position="68"/>
    </location>
</feature>
<dbReference type="EMBL" id="FUWS01000006">
    <property type="protein sequence ID" value="SKA10579.1"/>
    <property type="molecule type" value="Genomic_DNA"/>
</dbReference>
<protein>
    <submittedName>
        <fullName evidence="2">Uncharacterized protein</fullName>
    </submittedName>
</protein>
<gene>
    <name evidence="2" type="ORF">SAMN02745673_02489</name>
</gene>
<accession>A0A1T4R3N3</accession>